<organism evidence="3 4">
    <name type="scientific">Mariniflexile fucanivorans</name>
    <dbReference type="NCBI Taxonomy" id="264023"/>
    <lineage>
        <taxon>Bacteria</taxon>
        <taxon>Pseudomonadati</taxon>
        <taxon>Bacteroidota</taxon>
        <taxon>Flavobacteriia</taxon>
        <taxon>Flavobacteriales</taxon>
        <taxon>Flavobacteriaceae</taxon>
        <taxon>Mariniflexile</taxon>
    </lineage>
</organism>
<sequence length="578" mass="66104">MENHIQNIESINNYLNKTLSETEVIDFEIRLENDSEFKDLYENHIVFLEGLKRQSLKGEIIKGKQRYIRNKWFRYLGILIAVLVIPIVIYSSLKTSNVEETDVQPEENTNIVLDTIFPKNDLHEEIIIDTSKATIETAVDEVASKKDITKVEIPKKAAQKFTIDTSKDITLTCKEGTKLVIKANSFSDQNNKNVTGNVDLEVTEYYKVSDILFANLTTKSDDKLLETGGMLFIKAKKDNLDLKLKENTSIEMSFPTANKKEGMQLFSGVWKNDEINWQLQNELIEKVVTPIEEDVEVPFAVIEQVPIYPGCENLTNSEAKKCTTEAISKYVQSNFNTEIAKNLGLTGRQRINVIFRINQNGNVIDVRSRASDPDLEDEANRVITSLPKMQPGKQRGRVVTVPYSLPIIFEVEGGPQLTAKVGGDLRKDKQILDSLNNKRFEDRLTGLDRKNVTASEVNRYILRTSNLGWINCDRFNSSRQRIKYKLKIKNDTDVRIDMVFKSINSVLTSYRSGNIFDFDMIPKNEDVVLIAVKKDNNKFYLDVVETTISENPNIELSFKEVTLTELKEQIKKLDKLFK</sequence>
<feature type="transmembrane region" description="Helical" evidence="1">
    <location>
        <begin position="72"/>
        <end position="93"/>
    </location>
</feature>
<feature type="domain" description="TonB C-terminal" evidence="2">
    <location>
        <begin position="339"/>
        <end position="410"/>
    </location>
</feature>
<keyword evidence="4" id="KW-1185">Reference proteome</keyword>
<evidence type="ECO:0000313" key="3">
    <source>
        <dbReference type="EMBL" id="TCL69098.1"/>
    </source>
</evidence>
<dbReference type="OrthoDB" id="1488726at2"/>
<keyword evidence="1" id="KW-1133">Transmembrane helix</keyword>
<keyword evidence="1" id="KW-0812">Transmembrane</keyword>
<dbReference type="RefSeq" id="WP_132214578.1">
    <property type="nucleotide sequence ID" value="NZ_OX156936.1"/>
</dbReference>
<dbReference type="AlphaFoldDB" id="A0A4R1RRM9"/>
<comment type="caution">
    <text evidence="3">The sequence shown here is derived from an EMBL/GenBank/DDBJ whole genome shotgun (WGS) entry which is preliminary data.</text>
</comment>
<dbReference type="EMBL" id="SLUP01000001">
    <property type="protein sequence ID" value="TCL69098.1"/>
    <property type="molecule type" value="Genomic_DNA"/>
</dbReference>
<dbReference type="Pfam" id="PF03544">
    <property type="entry name" value="TonB_C"/>
    <property type="match status" value="1"/>
</dbReference>
<gene>
    <name evidence="3" type="ORF">EV196_101530</name>
</gene>
<evidence type="ECO:0000259" key="2">
    <source>
        <dbReference type="Pfam" id="PF03544"/>
    </source>
</evidence>
<evidence type="ECO:0000313" key="4">
    <source>
        <dbReference type="Proteomes" id="UP000295455"/>
    </source>
</evidence>
<keyword evidence="1" id="KW-0472">Membrane</keyword>
<reference evidence="3 4" key="1">
    <citation type="submission" date="2019-03" db="EMBL/GenBank/DDBJ databases">
        <title>Genomic Encyclopedia of Type Strains, Phase IV (KMG-IV): sequencing the most valuable type-strain genomes for metagenomic binning, comparative biology and taxonomic classification.</title>
        <authorList>
            <person name="Goeker M."/>
        </authorList>
    </citation>
    <scope>NUCLEOTIDE SEQUENCE [LARGE SCALE GENOMIC DNA]</scope>
    <source>
        <strain evidence="3 4">DSM 18792</strain>
    </source>
</reference>
<name>A0A4R1RRM9_9FLAO</name>
<proteinExistence type="predicted"/>
<protein>
    <submittedName>
        <fullName evidence="3">TonB-like protein</fullName>
    </submittedName>
</protein>
<dbReference type="Gene3D" id="3.30.1150.10">
    <property type="match status" value="1"/>
</dbReference>
<dbReference type="GO" id="GO:0055085">
    <property type="term" value="P:transmembrane transport"/>
    <property type="evidence" value="ECO:0007669"/>
    <property type="project" value="InterPro"/>
</dbReference>
<evidence type="ECO:0000256" key="1">
    <source>
        <dbReference type="SAM" id="Phobius"/>
    </source>
</evidence>
<accession>A0A4R1RRM9</accession>
<dbReference type="InterPro" id="IPR037682">
    <property type="entry name" value="TonB_C"/>
</dbReference>
<dbReference type="Proteomes" id="UP000295455">
    <property type="component" value="Unassembled WGS sequence"/>
</dbReference>
<dbReference type="SUPFAM" id="SSF74653">
    <property type="entry name" value="TolA/TonB C-terminal domain"/>
    <property type="match status" value="1"/>
</dbReference>